<name>A0A2I6B3G6_PUCGR</name>
<gene>
    <name evidence="3" type="primary">AvrSr35</name>
</gene>
<proteinExistence type="predicted"/>
<dbReference type="SMR" id="A0A2I6B3G6"/>
<evidence type="ECO:0000256" key="1">
    <source>
        <dbReference type="SAM" id="MobiDB-lite"/>
    </source>
</evidence>
<dbReference type="VEuPathDB" id="FungiDB:PGTG_08475"/>
<organism evidence="3">
    <name type="scientific">Puccinia graminis</name>
    <name type="common">Black stem rust fungus</name>
    <dbReference type="NCBI Taxonomy" id="5297"/>
    <lineage>
        <taxon>Eukaryota</taxon>
        <taxon>Fungi</taxon>
        <taxon>Dikarya</taxon>
        <taxon>Basidiomycota</taxon>
        <taxon>Pucciniomycotina</taxon>
        <taxon>Pucciniomycetes</taxon>
        <taxon>Pucciniales</taxon>
        <taxon>Pucciniaceae</taxon>
        <taxon>Puccinia</taxon>
    </lineage>
</organism>
<feature type="region of interest" description="Disordered" evidence="1">
    <location>
        <begin position="42"/>
        <end position="65"/>
    </location>
</feature>
<dbReference type="AlphaFoldDB" id="A0A2I6B3G6"/>
<feature type="chain" id="PRO_5014349236" evidence="2">
    <location>
        <begin position="26"/>
        <end position="578"/>
    </location>
</feature>
<dbReference type="EMBL" id="MF474174">
    <property type="protein sequence ID" value="AUI41041.1"/>
    <property type="molecule type" value="Genomic_DNA"/>
</dbReference>
<evidence type="ECO:0000313" key="3">
    <source>
        <dbReference type="EMBL" id="AUI41041.1"/>
    </source>
</evidence>
<reference evidence="3" key="2">
    <citation type="submission" date="2017-07" db="EMBL/GenBank/DDBJ databases">
        <authorList>
            <person name="Sun Z.S."/>
            <person name="Albrecht U."/>
            <person name="Echele G."/>
            <person name="Lee C.C."/>
        </authorList>
    </citation>
    <scope>NUCLEOTIDE SEQUENCE</scope>
    <source>
        <strain evidence="3">99KS76A-1</strain>
    </source>
</reference>
<reference evidence="3" key="1">
    <citation type="journal article" date="2017" name="Science">
        <title>Variation in the AvrSr35 gene determines Sr35 resistance against wheat stem rust race Ug99.</title>
        <authorList>
            <person name="Salcedo A."/>
            <person name="Rutter W."/>
            <person name="Wang S."/>
            <person name="Akhunova A."/>
            <person name="Bolus S."/>
            <person name="Chao S."/>
            <person name="Anderson N."/>
            <person name="De Soto M.F."/>
            <person name="Rouse M."/>
            <person name="Szabo L."/>
            <person name="Bowden R.L."/>
            <person name="Dubcovsky J."/>
            <person name="Akhunov E."/>
        </authorList>
    </citation>
    <scope>NUCLEOTIDE SEQUENCE</scope>
    <source>
        <strain evidence="3">99KS76A-1</strain>
    </source>
</reference>
<evidence type="ECO:0000256" key="2">
    <source>
        <dbReference type="SAM" id="SignalP"/>
    </source>
</evidence>
<accession>A0A2I6B3G6</accession>
<sequence precursor="true">MSHHFGLRKIKLLILLFLQVHGSQCAMRNFAADRVHGVESVISGSKSSSNPMALSKSMDKPDTSDLVDSNVQAKNDGSRYEEDFTAKYSEQVDHVSKILKEIEEQEPGTIIIDHKAFPIQDKSPKQVVNFPFPKKMITESNSKDIREYLASTFPFEQQSTILDSVKSIAKVQIDDRKAFDLQLKFRQENLAELKDQIILSLGANNGNQNWQKLLDYTNKLDELSNTKISPEEFIEEIQKVLYKVKLESTSTSKLYSQFNLSIQDFALQIIHSKYKSNQISQNDLLKLITEDEMLKILAKTKVLTYKMKYFDSASKMGINKYISTEMMDLDWQFSHYKTFNDALKKNKASDSSYLGWLTHGYSIKYGLSPNNERSMFFQDGRKYAELYAFSKSPHRKIIPGEHLKDLLAKINKSKGIFLDQNALLDKRIYAFHELNTLETHFPGITSSFTDDLKSNYRKKMESVSLTCQVLQEIGNIHRFIESKVPYHSSTEYGLFSIPKIFSIPIDYKHGEKENLVSYVDFLYSTAHERILQDNSINQLCLDPLQESLNRIKSNIPVFFNLASHSSPIKPSNVHEGKL</sequence>
<protein>
    <submittedName>
        <fullName evidence="3">Avirulence factor</fullName>
    </submittedName>
</protein>
<feature type="signal peptide" evidence="2">
    <location>
        <begin position="1"/>
        <end position="25"/>
    </location>
</feature>
<dbReference type="EMDB" id="EMD-33112"/>
<keyword evidence="2" id="KW-0732">Signal</keyword>